<gene>
    <name evidence="5" type="ORF">CSTERTH_12790</name>
</gene>
<dbReference type="SMART" id="SM00342">
    <property type="entry name" value="HTH_ARAC"/>
    <property type="match status" value="1"/>
</dbReference>
<keyword evidence="2" id="KW-0238">DNA-binding</keyword>
<accession>A0A1B1YH50</accession>
<dbReference type="AlphaFoldDB" id="A0A1B1YH50"/>
<protein>
    <submittedName>
        <fullName evidence="5">AraC family transcriptional regulator</fullName>
    </submittedName>
</protein>
<dbReference type="PROSITE" id="PS01124">
    <property type="entry name" value="HTH_ARAC_FAMILY_2"/>
    <property type="match status" value="1"/>
</dbReference>
<dbReference type="InterPro" id="IPR037923">
    <property type="entry name" value="HTH-like"/>
</dbReference>
<name>A0A1B1YH50_THEST</name>
<keyword evidence="3" id="KW-0804">Transcription</keyword>
<dbReference type="SUPFAM" id="SSF46689">
    <property type="entry name" value="Homeodomain-like"/>
    <property type="match status" value="2"/>
</dbReference>
<dbReference type="InterPro" id="IPR014710">
    <property type="entry name" value="RmlC-like_jellyroll"/>
</dbReference>
<evidence type="ECO:0000256" key="1">
    <source>
        <dbReference type="ARBA" id="ARBA00023015"/>
    </source>
</evidence>
<dbReference type="InterPro" id="IPR018060">
    <property type="entry name" value="HTH_AraC"/>
</dbReference>
<dbReference type="Pfam" id="PF02311">
    <property type="entry name" value="AraC_binding"/>
    <property type="match status" value="1"/>
</dbReference>
<dbReference type="GO" id="GO:0043565">
    <property type="term" value="F:sequence-specific DNA binding"/>
    <property type="evidence" value="ECO:0007669"/>
    <property type="project" value="InterPro"/>
</dbReference>
<evidence type="ECO:0000256" key="2">
    <source>
        <dbReference type="ARBA" id="ARBA00023125"/>
    </source>
</evidence>
<dbReference type="InterPro" id="IPR018062">
    <property type="entry name" value="HTH_AraC-typ_CS"/>
</dbReference>
<dbReference type="PRINTS" id="PR00032">
    <property type="entry name" value="HTHARAC"/>
</dbReference>
<sequence>MNSSGYMPVVINSIERHLNDSWSKTSSQHEYYEMVYAKKGVSVFEIEGTKVTVGPNDIIIIKPHRTHSLRIQQGSTCEFIVLYFSFTKGNGSSGNSYPSEIPIEDFINFYTGQHTGPFLKLKVNQKNDIITLLNRIVAEKSGEQFGSDFLIHLLILELFVMISRVLKLEWERSIIEDSPQQKELVNLAVQFIQNHYERDINLHDICGYVFLSPSYFTRIFKKETGYSPINFLINTRIERAKELLACTDEKVSEIALSVGFSSQQRFNEAFKKNTGMTPLEYRRKMRGRV</sequence>
<dbReference type="InterPro" id="IPR009057">
    <property type="entry name" value="Homeodomain-like_sf"/>
</dbReference>
<reference evidence="5 6" key="1">
    <citation type="submission" date="2016-02" db="EMBL/GenBank/DDBJ databases">
        <title>Comparison of Clostridium stercorarium subspecies using comparative genomics and transcriptomics.</title>
        <authorList>
            <person name="Schellenberg J."/>
            <person name="Thallinger G."/>
            <person name="Levin D.B."/>
            <person name="Zhang X."/>
            <person name="Alvare G."/>
            <person name="Fristensky B."/>
            <person name="Sparling R."/>
        </authorList>
    </citation>
    <scope>NUCLEOTIDE SEQUENCE [LARGE SCALE GENOMIC DNA]</scope>
    <source>
        <strain evidence="5 6">DSM 2910</strain>
    </source>
</reference>
<feature type="domain" description="HTH araC/xylS-type" evidence="4">
    <location>
        <begin position="186"/>
        <end position="284"/>
    </location>
</feature>
<dbReference type="InterPro" id="IPR020449">
    <property type="entry name" value="Tscrpt_reg_AraC-type_HTH"/>
</dbReference>
<dbReference type="Gene3D" id="2.60.120.10">
    <property type="entry name" value="Jelly Rolls"/>
    <property type="match status" value="1"/>
</dbReference>
<dbReference type="EMBL" id="CP014672">
    <property type="protein sequence ID" value="ANX00083.1"/>
    <property type="molecule type" value="Genomic_DNA"/>
</dbReference>
<dbReference type="InterPro" id="IPR003313">
    <property type="entry name" value="AraC-bd"/>
</dbReference>
<keyword evidence="1" id="KW-0805">Transcription regulation</keyword>
<dbReference type="SUPFAM" id="SSF51215">
    <property type="entry name" value="Regulatory protein AraC"/>
    <property type="match status" value="1"/>
</dbReference>
<dbReference type="Proteomes" id="UP000092971">
    <property type="component" value="Chromosome"/>
</dbReference>
<evidence type="ECO:0000313" key="6">
    <source>
        <dbReference type="Proteomes" id="UP000092971"/>
    </source>
</evidence>
<dbReference type="GO" id="GO:0003700">
    <property type="term" value="F:DNA-binding transcription factor activity"/>
    <property type="evidence" value="ECO:0007669"/>
    <property type="project" value="InterPro"/>
</dbReference>
<evidence type="ECO:0000259" key="4">
    <source>
        <dbReference type="PROSITE" id="PS01124"/>
    </source>
</evidence>
<proteinExistence type="predicted"/>
<dbReference type="PROSITE" id="PS00041">
    <property type="entry name" value="HTH_ARAC_FAMILY_1"/>
    <property type="match status" value="1"/>
</dbReference>
<dbReference type="Gene3D" id="1.10.10.60">
    <property type="entry name" value="Homeodomain-like"/>
    <property type="match status" value="2"/>
</dbReference>
<dbReference type="PANTHER" id="PTHR43280:SF28">
    <property type="entry name" value="HTH-TYPE TRANSCRIPTIONAL ACTIVATOR RHAS"/>
    <property type="match status" value="1"/>
</dbReference>
<organism evidence="5 6">
    <name type="scientific">Thermoclostridium stercorarium subsp. thermolacticum DSM 2910</name>
    <dbReference type="NCBI Taxonomy" id="1121336"/>
    <lineage>
        <taxon>Bacteria</taxon>
        <taxon>Bacillati</taxon>
        <taxon>Bacillota</taxon>
        <taxon>Clostridia</taxon>
        <taxon>Eubacteriales</taxon>
        <taxon>Oscillospiraceae</taxon>
        <taxon>Thermoclostridium</taxon>
    </lineage>
</organism>
<dbReference type="Pfam" id="PF12833">
    <property type="entry name" value="HTH_18"/>
    <property type="match status" value="1"/>
</dbReference>
<evidence type="ECO:0000313" key="5">
    <source>
        <dbReference type="EMBL" id="ANX00083.1"/>
    </source>
</evidence>
<evidence type="ECO:0000256" key="3">
    <source>
        <dbReference type="ARBA" id="ARBA00023163"/>
    </source>
</evidence>
<dbReference type="PANTHER" id="PTHR43280">
    <property type="entry name" value="ARAC-FAMILY TRANSCRIPTIONAL REGULATOR"/>
    <property type="match status" value="1"/>
</dbReference>